<proteinExistence type="predicted"/>
<dbReference type="EMBL" id="CP031166">
    <property type="protein sequence ID" value="AXV10051.1"/>
    <property type="molecule type" value="Genomic_DNA"/>
</dbReference>
<dbReference type="Proteomes" id="UP000264006">
    <property type="component" value="Plasmid pEDY32-46I"/>
</dbReference>
<evidence type="ECO:0000313" key="3">
    <source>
        <dbReference type="Proteomes" id="UP000264006"/>
    </source>
</evidence>
<gene>
    <name evidence="2" type="ORF">DVS28_b0281</name>
</gene>
<keyword evidence="3" id="KW-1185">Reference proteome</keyword>
<feature type="region of interest" description="Disordered" evidence="1">
    <location>
        <begin position="160"/>
        <end position="198"/>
    </location>
</feature>
<keyword evidence="2" id="KW-0614">Plasmid</keyword>
<geneLocation type="plasmid" evidence="3">
    <name>pedy32-46i</name>
</geneLocation>
<dbReference type="KEGG" id="euz:DVS28_b0281"/>
<protein>
    <submittedName>
        <fullName evidence="2">Uncharacterized protein</fullName>
    </submittedName>
</protein>
<organism evidence="2 3">
    <name type="scientific">Euzebya pacifica</name>
    <dbReference type="NCBI Taxonomy" id="1608957"/>
    <lineage>
        <taxon>Bacteria</taxon>
        <taxon>Bacillati</taxon>
        <taxon>Actinomycetota</taxon>
        <taxon>Nitriliruptoria</taxon>
        <taxon>Euzebyales</taxon>
    </lineage>
</organism>
<accession>A0A346Y6F4</accession>
<name>A0A346Y6F4_9ACTN</name>
<sequence>MGIRRAHSRTLPDGRTIRVRAAVVPDAAVAVIDSHRTVTASIVAADPLSAPPKQTLVPDEVTRGRRAIASRPLRPGGTRATARVGDLSTNPAGLSEVADLLAERFHDDPALTALLAERFPSADPVTVAHSLVEAVDEAWVETAVNNPLSDAVQRSISRVFDPPVPTGPTSGGDGSWPNTTGMRELGGALGRTNDPSGHDDLLREAEPLIDAYVQTQYAHTQRQFAERGITHLRLYRGMRWDATSGHPAVDVARRRLGANLTADSTERVDSNAASSWTLDVHTAEWFAGMGEPWPSDGLQSYGQLVDAVVPAESVWSVPATGPGDAREAEAIVIGAAGTVKSTWAELDDDAGLPDDDWWDNGPDDAYMQSAWDGTDDAWEPNDLW</sequence>
<evidence type="ECO:0000313" key="2">
    <source>
        <dbReference type="EMBL" id="AXV10051.1"/>
    </source>
</evidence>
<reference evidence="2 3" key="1">
    <citation type="submission" date="2018-09" db="EMBL/GenBank/DDBJ databases">
        <title>Complete genome sequence of Euzebya sp. DY32-46 isolated from seawater of Pacific Ocean.</title>
        <authorList>
            <person name="Xu L."/>
            <person name="Wu Y.-H."/>
            <person name="Xu X.-W."/>
        </authorList>
    </citation>
    <scope>NUCLEOTIDE SEQUENCE [LARGE SCALE GENOMIC DNA]</scope>
    <source>
        <strain evidence="2 3">DY32-46</strain>
        <plasmid evidence="3">pedy32-46i</plasmid>
    </source>
</reference>
<dbReference type="RefSeq" id="WP_114594640.1">
    <property type="nucleotide sequence ID" value="NZ_CP031166.1"/>
</dbReference>
<dbReference type="AlphaFoldDB" id="A0A346Y6F4"/>
<dbReference type="OrthoDB" id="3404294at2"/>
<evidence type="ECO:0000256" key="1">
    <source>
        <dbReference type="SAM" id="MobiDB-lite"/>
    </source>
</evidence>